<dbReference type="AlphaFoldDB" id="A0A9P6MDF5"/>
<organism evidence="2 3">
    <name type="scientific">Modicella reniformis</name>
    <dbReference type="NCBI Taxonomy" id="1440133"/>
    <lineage>
        <taxon>Eukaryota</taxon>
        <taxon>Fungi</taxon>
        <taxon>Fungi incertae sedis</taxon>
        <taxon>Mucoromycota</taxon>
        <taxon>Mortierellomycotina</taxon>
        <taxon>Mortierellomycetes</taxon>
        <taxon>Mortierellales</taxon>
        <taxon>Mortierellaceae</taxon>
        <taxon>Modicella</taxon>
    </lineage>
</organism>
<protein>
    <submittedName>
        <fullName evidence="2">Uncharacterized protein</fullName>
    </submittedName>
</protein>
<name>A0A9P6MDF5_9FUNG</name>
<dbReference type="EMBL" id="JAAAHW010002016">
    <property type="protein sequence ID" value="KAF9992906.1"/>
    <property type="molecule type" value="Genomic_DNA"/>
</dbReference>
<keyword evidence="3" id="KW-1185">Reference proteome</keyword>
<dbReference type="Proteomes" id="UP000749646">
    <property type="component" value="Unassembled WGS sequence"/>
</dbReference>
<evidence type="ECO:0000313" key="3">
    <source>
        <dbReference type="Proteomes" id="UP000749646"/>
    </source>
</evidence>
<gene>
    <name evidence="2" type="ORF">BGZ65_011660</name>
</gene>
<evidence type="ECO:0000313" key="2">
    <source>
        <dbReference type="EMBL" id="KAF9992906.1"/>
    </source>
</evidence>
<proteinExistence type="predicted"/>
<feature type="non-terminal residue" evidence="2">
    <location>
        <position position="1"/>
    </location>
</feature>
<sequence length="69" mass="8075">FNFALKEAVEDLGIKYYALPQRLEISHRDLIDAPSLNSRVDQVTFSPQRNYSEDISRLHRRKTSRPEGE</sequence>
<comment type="caution">
    <text evidence="2">The sequence shown here is derived from an EMBL/GenBank/DDBJ whole genome shotgun (WGS) entry which is preliminary data.</text>
</comment>
<accession>A0A9P6MDF5</accession>
<evidence type="ECO:0000256" key="1">
    <source>
        <dbReference type="SAM" id="MobiDB-lite"/>
    </source>
</evidence>
<feature type="region of interest" description="Disordered" evidence="1">
    <location>
        <begin position="47"/>
        <end position="69"/>
    </location>
</feature>
<reference evidence="2" key="1">
    <citation type="journal article" date="2020" name="Fungal Divers.">
        <title>Resolving the Mortierellaceae phylogeny through synthesis of multi-gene phylogenetics and phylogenomics.</title>
        <authorList>
            <person name="Vandepol N."/>
            <person name="Liber J."/>
            <person name="Desiro A."/>
            <person name="Na H."/>
            <person name="Kennedy M."/>
            <person name="Barry K."/>
            <person name="Grigoriev I.V."/>
            <person name="Miller A.N."/>
            <person name="O'Donnell K."/>
            <person name="Stajich J.E."/>
            <person name="Bonito G."/>
        </authorList>
    </citation>
    <scope>NUCLEOTIDE SEQUENCE</scope>
    <source>
        <strain evidence="2">MES-2147</strain>
    </source>
</reference>